<keyword evidence="5 8" id="KW-0812">Transmembrane</keyword>
<keyword evidence="6 8" id="KW-1133">Transmembrane helix</keyword>
<feature type="transmembrane region" description="Helical" evidence="8">
    <location>
        <begin position="128"/>
        <end position="145"/>
    </location>
</feature>
<reference evidence="10" key="1">
    <citation type="submission" date="2011-06" db="EMBL/GenBank/DDBJ databases">
        <title>The complete genome of chromosome of Runella slithyformis DSM 19594.</title>
        <authorList>
            <consortium name="US DOE Joint Genome Institute (JGI-PGF)"/>
            <person name="Lucas S."/>
            <person name="Han J."/>
            <person name="Lapidus A."/>
            <person name="Bruce D."/>
            <person name="Goodwin L."/>
            <person name="Pitluck S."/>
            <person name="Peters L."/>
            <person name="Kyrpides N."/>
            <person name="Mavromatis K."/>
            <person name="Ivanova N."/>
            <person name="Ovchinnikova G."/>
            <person name="Zhang X."/>
            <person name="Misra M."/>
            <person name="Detter J.C."/>
            <person name="Tapia R."/>
            <person name="Han C."/>
            <person name="Land M."/>
            <person name="Hauser L."/>
            <person name="Markowitz V."/>
            <person name="Cheng J.-F."/>
            <person name="Hugenholtz P."/>
            <person name="Woyke T."/>
            <person name="Wu D."/>
            <person name="Tindall B."/>
            <person name="Faehrich R."/>
            <person name="Brambilla E."/>
            <person name="Klenk H.-P."/>
            <person name="Eisen J.A."/>
        </authorList>
    </citation>
    <scope>NUCLEOTIDE SEQUENCE [LARGE SCALE GENOMIC DNA]</scope>
    <source>
        <strain evidence="10">ATCC 29530 / DSM 19594 / LMG 11500 / NCIMB 11436 / LSU 4</strain>
    </source>
</reference>
<sequence>MLYIDKTLQFVNRLFVTRHSFIRHSVNRLSLDILIASFAALLAGFVDSIVGGGGLVQVPALFILFPHFSVSQVIGTNRFASFVGTSVAGYQYARKVEVPWRVVCITASGTAVMSFLGATIASHLKAEVLKPLILFLMTAIAVYSFSNKTLGQYERVSVSVVRLQWYALLIGMAMGFYNGFVGPGTGSLLVFGFVSIMGYQFLRASAVAKVINVVADVASLAFFIWKGYVEFDIAFPMMACNVLGAYLGSRLAILRGNTFIRKVFLIVIFGLILRFGYDVWRLLS</sequence>
<evidence type="ECO:0000313" key="9">
    <source>
        <dbReference type="EMBL" id="AEI49746.1"/>
    </source>
</evidence>
<dbReference type="InterPro" id="IPR002781">
    <property type="entry name" value="TM_pro_TauE-like"/>
</dbReference>
<feature type="transmembrane region" description="Helical" evidence="8">
    <location>
        <begin position="259"/>
        <end position="277"/>
    </location>
</feature>
<dbReference type="PANTHER" id="PTHR30269:SF0">
    <property type="entry name" value="MEMBRANE TRANSPORTER PROTEIN YFCA-RELATED"/>
    <property type="match status" value="1"/>
</dbReference>
<dbReference type="KEGG" id="rsi:Runsl_3380"/>
<protein>
    <recommendedName>
        <fullName evidence="8">Probable membrane transporter protein</fullName>
    </recommendedName>
</protein>
<dbReference type="GO" id="GO:0005886">
    <property type="term" value="C:plasma membrane"/>
    <property type="evidence" value="ECO:0007669"/>
    <property type="project" value="UniProtKB-SubCell"/>
</dbReference>
<dbReference type="InterPro" id="IPR052017">
    <property type="entry name" value="TSUP"/>
</dbReference>
<keyword evidence="10" id="KW-1185">Reference proteome</keyword>
<feature type="transmembrane region" description="Helical" evidence="8">
    <location>
        <begin position="100"/>
        <end position="121"/>
    </location>
</feature>
<dbReference type="EMBL" id="CP002859">
    <property type="protein sequence ID" value="AEI49746.1"/>
    <property type="molecule type" value="Genomic_DNA"/>
</dbReference>
<proteinExistence type="inferred from homology"/>
<feature type="transmembrane region" description="Helical" evidence="8">
    <location>
        <begin position="206"/>
        <end position="225"/>
    </location>
</feature>
<feature type="transmembrane region" description="Helical" evidence="8">
    <location>
        <begin position="33"/>
        <end position="56"/>
    </location>
</feature>
<evidence type="ECO:0000256" key="2">
    <source>
        <dbReference type="ARBA" id="ARBA00009142"/>
    </source>
</evidence>
<name>A0A7U3ZM44_RUNSL</name>
<gene>
    <name evidence="9" type="ordered locus">Runsl_3380</name>
</gene>
<keyword evidence="4 8" id="KW-1003">Cell membrane</keyword>
<keyword evidence="7 8" id="KW-0472">Membrane</keyword>
<dbReference type="Proteomes" id="UP000000493">
    <property type="component" value="Chromosome"/>
</dbReference>
<organism evidence="9 10">
    <name type="scientific">Runella slithyformis (strain ATCC 29530 / DSM 19594 / LMG 11500 / NCIMB 11436 / LSU 4)</name>
    <dbReference type="NCBI Taxonomy" id="761193"/>
    <lineage>
        <taxon>Bacteria</taxon>
        <taxon>Pseudomonadati</taxon>
        <taxon>Bacteroidota</taxon>
        <taxon>Cytophagia</taxon>
        <taxon>Cytophagales</taxon>
        <taxon>Spirosomataceae</taxon>
        <taxon>Runella</taxon>
    </lineage>
</organism>
<dbReference type="Pfam" id="PF01925">
    <property type="entry name" value="TauE"/>
    <property type="match status" value="1"/>
</dbReference>
<evidence type="ECO:0000256" key="8">
    <source>
        <dbReference type="RuleBase" id="RU363041"/>
    </source>
</evidence>
<evidence type="ECO:0000256" key="1">
    <source>
        <dbReference type="ARBA" id="ARBA00004651"/>
    </source>
</evidence>
<reference evidence="9 10" key="2">
    <citation type="journal article" date="2012" name="Stand. Genomic Sci.">
        <title>Complete genome sequence of the aquatic bacterium Runella slithyformis type strain (LSU 4(T)).</title>
        <authorList>
            <person name="Copeland A."/>
            <person name="Zhang X."/>
            <person name="Misra M."/>
            <person name="Lapidus A."/>
            <person name="Nolan M."/>
            <person name="Lucas S."/>
            <person name="Deshpande S."/>
            <person name="Cheng J.F."/>
            <person name="Tapia R."/>
            <person name="Goodwin L.A."/>
            <person name="Pitluck S."/>
            <person name="Liolios K."/>
            <person name="Pagani I."/>
            <person name="Ivanova N."/>
            <person name="Mikhailova N."/>
            <person name="Pati A."/>
            <person name="Chen A."/>
            <person name="Palaniappan K."/>
            <person name="Land M."/>
            <person name="Hauser L."/>
            <person name="Pan C."/>
            <person name="Jeffries C.D."/>
            <person name="Detter J.C."/>
            <person name="Brambilla E.M."/>
            <person name="Rohde M."/>
            <person name="Djao O.D."/>
            <person name="Goker M."/>
            <person name="Sikorski J."/>
            <person name="Tindall B.J."/>
            <person name="Woyke T."/>
            <person name="Bristow J."/>
            <person name="Eisen J.A."/>
            <person name="Markowitz V."/>
            <person name="Hugenholtz P."/>
            <person name="Kyrpides N.C."/>
            <person name="Klenk H.P."/>
            <person name="Mavromatis K."/>
        </authorList>
    </citation>
    <scope>NUCLEOTIDE SEQUENCE [LARGE SCALE GENOMIC DNA]</scope>
    <source>
        <strain evidence="10">ATCC 29530 / DSM 19594 / LMG 11500 / NCIMB 11436 / LSU 4</strain>
    </source>
</reference>
<evidence type="ECO:0000256" key="7">
    <source>
        <dbReference type="ARBA" id="ARBA00023136"/>
    </source>
</evidence>
<evidence type="ECO:0000256" key="6">
    <source>
        <dbReference type="ARBA" id="ARBA00022989"/>
    </source>
</evidence>
<evidence type="ECO:0000256" key="3">
    <source>
        <dbReference type="ARBA" id="ARBA00022448"/>
    </source>
</evidence>
<accession>A0A7U3ZM44</accession>
<dbReference type="PANTHER" id="PTHR30269">
    <property type="entry name" value="TRANSMEMBRANE PROTEIN YFCA"/>
    <property type="match status" value="1"/>
</dbReference>
<evidence type="ECO:0000256" key="5">
    <source>
        <dbReference type="ARBA" id="ARBA00022692"/>
    </source>
</evidence>
<feature type="transmembrane region" description="Helical" evidence="8">
    <location>
        <begin position="231"/>
        <end position="247"/>
    </location>
</feature>
<evidence type="ECO:0000313" key="10">
    <source>
        <dbReference type="Proteomes" id="UP000000493"/>
    </source>
</evidence>
<keyword evidence="3" id="KW-0813">Transport</keyword>
<dbReference type="AlphaFoldDB" id="A0A7U3ZM44"/>
<comment type="similarity">
    <text evidence="2 8">Belongs to the 4-toluene sulfonate uptake permease (TSUP) (TC 2.A.102) family.</text>
</comment>
<comment type="subcellular location">
    <subcellularLocation>
        <location evidence="1 8">Cell membrane</location>
        <topology evidence="1 8">Multi-pass membrane protein</topology>
    </subcellularLocation>
</comment>
<feature type="transmembrane region" description="Helical" evidence="8">
    <location>
        <begin position="165"/>
        <end position="194"/>
    </location>
</feature>
<evidence type="ECO:0000256" key="4">
    <source>
        <dbReference type="ARBA" id="ARBA00022475"/>
    </source>
</evidence>